<feature type="domain" description="Cyclin N-terminal" evidence="1">
    <location>
        <begin position="8"/>
        <end position="139"/>
    </location>
</feature>
<protein>
    <recommendedName>
        <fullName evidence="1">Cyclin N-terminal domain-containing protein</fullName>
    </recommendedName>
</protein>
<comment type="caution">
    <text evidence="2">The sequence shown here is derived from an EMBL/GenBank/DDBJ whole genome shotgun (WGS) entry which is preliminary data.</text>
</comment>
<reference evidence="2" key="1">
    <citation type="submission" date="2021-01" db="EMBL/GenBank/DDBJ databases">
        <authorList>
            <consortium name="Genoscope - CEA"/>
            <person name="William W."/>
        </authorList>
    </citation>
    <scope>NUCLEOTIDE SEQUENCE</scope>
</reference>
<keyword evidence="3" id="KW-1185">Reference proteome</keyword>
<dbReference type="AlphaFoldDB" id="A0A8S1TFA4"/>
<dbReference type="OrthoDB" id="5590282at2759"/>
<proteinExistence type="predicted"/>
<sequence>MQNYLLINELNAREKPKPIAVYNKLSQDTVPKRDLLIQWLIQVKCIISFKKNTFQHKITLKTIELAVLYVDIFLNVKNISEQKFQLLAICSFNLAAKFNQKGMTNQIKIYDSNGIGIYQDHEYDDMEIELLQTMQFQLNFITSSDYAELIGLNLQDEKIKSYFLFILVDFQIYKYQHLELALAILYLSDESVHQLQPKIHQISKIIQEAVNQHEKMYEEEDQKEQQYKSDLNKRRRIKRIKAIRKVLSKQVKQQWRQKY</sequence>
<accession>A0A8S1TFA4</accession>
<gene>
    <name evidence="2" type="ORF">PPENT_87.1.T0200183</name>
</gene>
<dbReference type="PANTHER" id="PTHR10177">
    <property type="entry name" value="CYCLINS"/>
    <property type="match status" value="1"/>
</dbReference>
<dbReference type="InterPro" id="IPR039361">
    <property type="entry name" value="Cyclin"/>
</dbReference>
<dbReference type="Proteomes" id="UP000689195">
    <property type="component" value="Unassembled WGS sequence"/>
</dbReference>
<evidence type="ECO:0000313" key="2">
    <source>
        <dbReference type="EMBL" id="CAD8150284.1"/>
    </source>
</evidence>
<name>A0A8S1TFA4_9CILI</name>
<dbReference type="EMBL" id="CAJJDO010000020">
    <property type="protein sequence ID" value="CAD8150284.1"/>
    <property type="molecule type" value="Genomic_DNA"/>
</dbReference>
<dbReference type="InterPro" id="IPR006671">
    <property type="entry name" value="Cyclin_N"/>
</dbReference>
<organism evidence="2 3">
    <name type="scientific">Paramecium pentaurelia</name>
    <dbReference type="NCBI Taxonomy" id="43138"/>
    <lineage>
        <taxon>Eukaryota</taxon>
        <taxon>Sar</taxon>
        <taxon>Alveolata</taxon>
        <taxon>Ciliophora</taxon>
        <taxon>Intramacronucleata</taxon>
        <taxon>Oligohymenophorea</taxon>
        <taxon>Peniculida</taxon>
        <taxon>Parameciidae</taxon>
        <taxon>Paramecium</taxon>
    </lineage>
</organism>
<evidence type="ECO:0000313" key="3">
    <source>
        <dbReference type="Proteomes" id="UP000689195"/>
    </source>
</evidence>
<dbReference type="Pfam" id="PF00134">
    <property type="entry name" value="Cyclin_N"/>
    <property type="match status" value="1"/>
</dbReference>
<evidence type="ECO:0000259" key="1">
    <source>
        <dbReference type="Pfam" id="PF00134"/>
    </source>
</evidence>